<comment type="cofactor">
    <cofactor evidence="1">
        <name>Zn(2+)</name>
        <dbReference type="ChEBI" id="CHEBI:29105"/>
    </cofactor>
</comment>
<evidence type="ECO:0000313" key="12">
    <source>
        <dbReference type="Proteomes" id="UP001600888"/>
    </source>
</evidence>
<feature type="domain" description="ERAP1-like C-terminal" evidence="9">
    <location>
        <begin position="715"/>
        <end position="1039"/>
    </location>
</feature>
<dbReference type="Gene3D" id="2.60.40.1910">
    <property type="match status" value="1"/>
</dbReference>
<evidence type="ECO:0000313" key="11">
    <source>
        <dbReference type="EMBL" id="KAL2293403.1"/>
    </source>
</evidence>
<gene>
    <name evidence="11" type="ORF">FJTKL_05319</name>
</gene>
<keyword evidence="5" id="KW-0378">Hydrolase</keyword>
<dbReference type="InterPro" id="IPR042097">
    <property type="entry name" value="Aminopeptidase_N-like_N_sf"/>
</dbReference>
<evidence type="ECO:0000256" key="3">
    <source>
        <dbReference type="ARBA" id="ARBA00022670"/>
    </source>
</evidence>
<dbReference type="InterPro" id="IPR014782">
    <property type="entry name" value="Peptidase_M1_dom"/>
</dbReference>
<sequence>MKAQSVSSGLRLLAVATSPRTCSSAGTVSPDTSIRSFRASSASSETWSPASALTSHRYSYPAGNPKARSGIIARNKSSNGSAFLPSGPSAQAGIRLFHNLNSTASTLSWHHRGCSGLTKQLPGPVHHLAPASWSRPPRAPHFTATSTRGHATCALAAEDHLGSITTTRNTTNTFDMGDRDLLPDSFKAAHYDLKLTNLDFKDWSYNGSVTIAGNITKPTNEIIINALELNLRNVKVSAESGKASSSWSSSKISYDPRAQRATISFDAELPVSKATLTIDFDGVINHDMAGFYRSQYKSVVPAAASVPRDDEFHYMTSTQFESTDARRAFPCFDEPNLKATFDFAIEIPTDQVALSNMPVKDTQPTTEGKQLVSFETTPVMSTYLLCWAVGDFEYVEAFTERRYNGKQLPVRVYTTRGLKEQGNWALQHAPKIIDFFSEQFDIDYPLPKSDILAVHEFTHGAMENWGLVTYRMTAILFDEEKSEARFRNRIAYVVAHELAHQWFGNLVTMDWWDELWLNEGFATWAGWLATDHLHPDWEVWPQFINEGFETALKLDALRSSHPIQVPVRDALEINQVFDAISYLKGCSVIRMLANHLGVKTFLKGVSIYLKKHTYGNAKTVALWEALSEASGKDVPALMKPWIEKIGFPVLTLAEEPGQVTVKQSRFLSTGDVKPEEDSTTWWAPLAFEGKAGAKGVQALALTAKEDTIRDVDDDFFVLNKNAPGFYRVNYPPQRLQKLGTQLDRLSTEDKIFITGSAADLAFSGYGTTPALLSFIQGFKDETHYRVLSQALDSINVVKSIFGDDDTIKQGLEKFTLRLIDNALKKVGWDIPAGEDFNTSLLRKRLLLAAGTNGHPGVTEEALKRFSAHSASPKDNPLHADLRSPIYRVALKSDPAGTVAFLKDQWYTTDAVDGKEVCLTVLGNCTDESIITSTLIPFVFNLSPPAPASDSVPAGDAHYLSSTLAANRVARPLLWQFVKENWAQVEKKLGGNPIILDRFVNVTLSKFTTSKDVEDIDAFFKDKDRTAFDRTLETAKDKVRGRAAYRERDGDVLKEWLSANGYAS</sequence>
<dbReference type="SUPFAM" id="SSF63737">
    <property type="entry name" value="Leukotriene A4 hydrolase N-terminal domain"/>
    <property type="match status" value="1"/>
</dbReference>
<feature type="domain" description="Aminopeptidase N-like N-terminal" evidence="10">
    <location>
        <begin position="189"/>
        <end position="384"/>
    </location>
</feature>
<keyword evidence="7" id="KW-0482">Metalloprotease</keyword>
<evidence type="ECO:0000259" key="10">
    <source>
        <dbReference type="Pfam" id="PF17900"/>
    </source>
</evidence>
<evidence type="ECO:0000256" key="5">
    <source>
        <dbReference type="ARBA" id="ARBA00022801"/>
    </source>
</evidence>
<dbReference type="Gene3D" id="1.10.390.10">
    <property type="entry name" value="Neutral Protease Domain 2"/>
    <property type="match status" value="1"/>
</dbReference>
<evidence type="ECO:0000256" key="7">
    <source>
        <dbReference type="ARBA" id="ARBA00023049"/>
    </source>
</evidence>
<evidence type="ECO:0000256" key="4">
    <source>
        <dbReference type="ARBA" id="ARBA00022723"/>
    </source>
</evidence>
<keyword evidence="6" id="KW-0862">Zinc</keyword>
<dbReference type="PANTHER" id="PTHR11533">
    <property type="entry name" value="PROTEASE M1 ZINC METALLOPROTEASE"/>
    <property type="match status" value="1"/>
</dbReference>
<protein>
    <recommendedName>
        <fullName evidence="13">Leukotriene A-4 hydrolase homolog</fullName>
    </recommendedName>
</protein>
<dbReference type="InterPro" id="IPR001930">
    <property type="entry name" value="Peptidase_M1"/>
</dbReference>
<name>A0ABR4FFC7_9PEZI</name>
<dbReference type="InterPro" id="IPR024571">
    <property type="entry name" value="ERAP1-like_C_dom"/>
</dbReference>
<dbReference type="InterPro" id="IPR027268">
    <property type="entry name" value="Peptidase_M4/M1_CTD_sf"/>
</dbReference>
<comment type="caution">
    <text evidence="11">The sequence shown here is derived from an EMBL/GenBank/DDBJ whole genome shotgun (WGS) entry which is preliminary data.</text>
</comment>
<dbReference type="Gene3D" id="2.60.40.1730">
    <property type="entry name" value="tricorn interacting facor f3 domain"/>
    <property type="match status" value="1"/>
</dbReference>
<dbReference type="Pfam" id="PF01433">
    <property type="entry name" value="Peptidase_M1"/>
    <property type="match status" value="1"/>
</dbReference>
<dbReference type="Pfam" id="PF17900">
    <property type="entry name" value="Peptidase_M1_N"/>
    <property type="match status" value="1"/>
</dbReference>
<dbReference type="SUPFAM" id="SSF55486">
    <property type="entry name" value="Metalloproteases ('zincins'), catalytic domain"/>
    <property type="match status" value="1"/>
</dbReference>
<evidence type="ECO:0008006" key="13">
    <source>
        <dbReference type="Google" id="ProtNLM"/>
    </source>
</evidence>
<dbReference type="PANTHER" id="PTHR11533:SF171">
    <property type="entry name" value="AMINOPEPTIDASE"/>
    <property type="match status" value="1"/>
</dbReference>
<proteinExistence type="inferred from homology"/>
<keyword evidence="4" id="KW-0479">Metal-binding</keyword>
<evidence type="ECO:0000256" key="1">
    <source>
        <dbReference type="ARBA" id="ARBA00001947"/>
    </source>
</evidence>
<evidence type="ECO:0000259" key="8">
    <source>
        <dbReference type="Pfam" id="PF01433"/>
    </source>
</evidence>
<dbReference type="PRINTS" id="PR00756">
    <property type="entry name" value="ALADIPTASE"/>
</dbReference>
<evidence type="ECO:0000256" key="6">
    <source>
        <dbReference type="ARBA" id="ARBA00022833"/>
    </source>
</evidence>
<reference evidence="11 12" key="1">
    <citation type="submission" date="2024-03" db="EMBL/GenBank/DDBJ databases">
        <title>A high-quality draft genome sequence of Diaporthe vaccinii, a causative agent of upright dieback and viscid rot disease in cranberry plants.</title>
        <authorList>
            <person name="Sarrasin M."/>
            <person name="Lang B.F."/>
            <person name="Burger G."/>
        </authorList>
    </citation>
    <scope>NUCLEOTIDE SEQUENCE [LARGE SCALE GENOMIC DNA]</scope>
    <source>
        <strain evidence="11 12">IS7</strain>
    </source>
</reference>
<dbReference type="Gene3D" id="1.25.50.20">
    <property type="match status" value="1"/>
</dbReference>
<feature type="domain" description="Peptidase M1 membrane alanine aminopeptidase" evidence="8">
    <location>
        <begin position="424"/>
        <end position="641"/>
    </location>
</feature>
<accession>A0ABR4FFC7</accession>
<dbReference type="InterPro" id="IPR034016">
    <property type="entry name" value="M1_APN-typ"/>
</dbReference>
<evidence type="ECO:0000256" key="2">
    <source>
        <dbReference type="ARBA" id="ARBA00010136"/>
    </source>
</evidence>
<dbReference type="Pfam" id="PF11838">
    <property type="entry name" value="ERAP1_C"/>
    <property type="match status" value="1"/>
</dbReference>
<evidence type="ECO:0000259" key="9">
    <source>
        <dbReference type="Pfam" id="PF11838"/>
    </source>
</evidence>
<dbReference type="Proteomes" id="UP001600888">
    <property type="component" value="Unassembled WGS sequence"/>
</dbReference>
<dbReference type="InterPro" id="IPR050344">
    <property type="entry name" value="Peptidase_M1_aminopeptidases"/>
</dbReference>
<dbReference type="CDD" id="cd09601">
    <property type="entry name" value="M1_APN-Q_like"/>
    <property type="match status" value="1"/>
</dbReference>
<comment type="similarity">
    <text evidence="2">Belongs to the peptidase M1 family.</text>
</comment>
<dbReference type="InterPro" id="IPR045357">
    <property type="entry name" value="Aminopeptidase_N-like_N"/>
</dbReference>
<organism evidence="11 12">
    <name type="scientific">Diaporthe vaccinii</name>
    <dbReference type="NCBI Taxonomy" id="105482"/>
    <lineage>
        <taxon>Eukaryota</taxon>
        <taxon>Fungi</taxon>
        <taxon>Dikarya</taxon>
        <taxon>Ascomycota</taxon>
        <taxon>Pezizomycotina</taxon>
        <taxon>Sordariomycetes</taxon>
        <taxon>Sordariomycetidae</taxon>
        <taxon>Diaporthales</taxon>
        <taxon>Diaporthaceae</taxon>
        <taxon>Diaporthe</taxon>
        <taxon>Diaporthe eres species complex</taxon>
    </lineage>
</organism>
<keyword evidence="12" id="KW-1185">Reference proteome</keyword>
<dbReference type="EMBL" id="JBAWTH010000001">
    <property type="protein sequence ID" value="KAL2293403.1"/>
    <property type="molecule type" value="Genomic_DNA"/>
</dbReference>
<keyword evidence="3" id="KW-0645">Protease</keyword>